<dbReference type="GO" id="GO:0007165">
    <property type="term" value="P:signal transduction"/>
    <property type="evidence" value="ECO:0007669"/>
    <property type="project" value="TreeGrafter"/>
</dbReference>
<dbReference type="InterPro" id="IPR000719">
    <property type="entry name" value="Prot_kinase_dom"/>
</dbReference>
<dbReference type="InterPro" id="IPR050167">
    <property type="entry name" value="Ser_Thr_protein_kinase"/>
</dbReference>
<feature type="domain" description="Protein kinase" evidence="2">
    <location>
        <begin position="1"/>
        <end position="159"/>
    </location>
</feature>
<dbReference type="Proteomes" id="UP000075714">
    <property type="component" value="Unassembled WGS sequence"/>
</dbReference>
<dbReference type="AlphaFoldDB" id="A0A150GLI4"/>
<dbReference type="GO" id="GO:0005524">
    <property type="term" value="F:ATP binding"/>
    <property type="evidence" value="ECO:0007669"/>
    <property type="project" value="InterPro"/>
</dbReference>
<keyword evidence="4" id="KW-1185">Reference proteome</keyword>
<evidence type="ECO:0000313" key="3">
    <source>
        <dbReference type="EMBL" id="KXZ50664.1"/>
    </source>
</evidence>
<evidence type="ECO:0000256" key="1">
    <source>
        <dbReference type="SAM" id="MobiDB-lite"/>
    </source>
</evidence>
<dbReference type="PROSITE" id="PS50011">
    <property type="entry name" value="PROTEIN_KINASE_DOM"/>
    <property type="match status" value="1"/>
</dbReference>
<accession>A0A150GLI4</accession>
<evidence type="ECO:0000313" key="4">
    <source>
        <dbReference type="Proteomes" id="UP000075714"/>
    </source>
</evidence>
<reference evidence="4" key="1">
    <citation type="journal article" date="2016" name="Nat. Commun.">
        <title>The Gonium pectorale genome demonstrates co-option of cell cycle regulation during the evolution of multicellularity.</title>
        <authorList>
            <person name="Hanschen E.R."/>
            <person name="Marriage T.N."/>
            <person name="Ferris P.J."/>
            <person name="Hamaji T."/>
            <person name="Toyoda A."/>
            <person name="Fujiyama A."/>
            <person name="Neme R."/>
            <person name="Noguchi H."/>
            <person name="Minakuchi Y."/>
            <person name="Suzuki M."/>
            <person name="Kawai-Toyooka H."/>
            <person name="Smith D.R."/>
            <person name="Sparks H."/>
            <person name="Anderson J."/>
            <person name="Bakaric R."/>
            <person name="Luria V."/>
            <person name="Karger A."/>
            <person name="Kirschner M.W."/>
            <person name="Durand P.M."/>
            <person name="Michod R.E."/>
            <person name="Nozaki H."/>
            <person name="Olson B.J."/>
        </authorList>
    </citation>
    <scope>NUCLEOTIDE SEQUENCE [LARGE SCALE GENOMIC DNA]</scope>
    <source>
        <strain evidence="4">NIES-2863</strain>
    </source>
</reference>
<dbReference type="EMBL" id="LSYV01000016">
    <property type="protein sequence ID" value="KXZ50664.1"/>
    <property type="molecule type" value="Genomic_DNA"/>
</dbReference>
<evidence type="ECO:0000259" key="2">
    <source>
        <dbReference type="PROSITE" id="PS50011"/>
    </source>
</evidence>
<gene>
    <name evidence="3" type="ORF">GPECTOR_15g348</name>
</gene>
<dbReference type="GO" id="GO:0004672">
    <property type="term" value="F:protein kinase activity"/>
    <property type="evidence" value="ECO:0007669"/>
    <property type="project" value="InterPro"/>
</dbReference>
<name>A0A150GLI4_GONPE</name>
<proteinExistence type="predicted"/>
<protein>
    <recommendedName>
        <fullName evidence="2">Protein kinase domain-containing protein</fullName>
    </recommendedName>
</protein>
<sequence length="159" mass="16373">MGQDGPSLAGAGAVAVGDWMGASAGMADDETMYTATENEAYQEEAGTEAYRLNIVQELCNGGTLRKALSQGMAGSIRKSGSLRLLALRLALDVALGMQHVHSCNIVHGDLKPEPGSALPQLTAKVADFGLSLPLAEGATHASQRFHGTPARSAPEASQG</sequence>
<dbReference type="Gene3D" id="1.10.510.10">
    <property type="entry name" value="Transferase(Phosphotransferase) domain 1"/>
    <property type="match status" value="1"/>
</dbReference>
<dbReference type="GO" id="GO:0005737">
    <property type="term" value="C:cytoplasm"/>
    <property type="evidence" value="ECO:0007669"/>
    <property type="project" value="TreeGrafter"/>
</dbReference>
<dbReference type="Pfam" id="PF00069">
    <property type="entry name" value="Pkinase"/>
    <property type="match status" value="1"/>
</dbReference>
<feature type="region of interest" description="Disordered" evidence="1">
    <location>
        <begin position="139"/>
        <end position="159"/>
    </location>
</feature>
<dbReference type="OrthoDB" id="547759at2759"/>
<dbReference type="InterPro" id="IPR011009">
    <property type="entry name" value="Kinase-like_dom_sf"/>
</dbReference>
<dbReference type="SUPFAM" id="SSF56112">
    <property type="entry name" value="Protein kinase-like (PK-like)"/>
    <property type="match status" value="1"/>
</dbReference>
<dbReference type="PANTHER" id="PTHR23257">
    <property type="entry name" value="SERINE-THREONINE PROTEIN KINASE"/>
    <property type="match status" value="1"/>
</dbReference>
<comment type="caution">
    <text evidence="3">The sequence shown here is derived from an EMBL/GenBank/DDBJ whole genome shotgun (WGS) entry which is preliminary data.</text>
</comment>
<organism evidence="3 4">
    <name type="scientific">Gonium pectorale</name>
    <name type="common">Green alga</name>
    <dbReference type="NCBI Taxonomy" id="33097"/>
    <lineage>
        <taxon>Eukaryota</taxon>
        <taxon>Viridiplantae</taxon>
        <taxon>Chlorophyta</taxon>
        <taxon>core chlorophytes</taxon>
        <taxon>Chlorophyceae</taxon>
        <taxon>CS clade</taxon>
        <taxon>Chlamydomonadales</taxon>
        <taxon>Volvocaceae</taxon>
        <taxon>Gonium</taxon>
    </lineage>
</organism>